<reference evidence="2" key="1">
    <citation type="submission" date="2012-03" db="EMBL/GenBank/DDBJ databases">
        <title>Complete genome of Caldisphaera lagunensis DSM 15908.</title>
        <authorList>
            <person name="Lucas S."/>
            <person name="Copeland A."/>
            <person name="Lapidus A."/>
            <person name="Glavina del Rio T."/>
            <person name="Dalin E."/>
            <person name="Tice H."/>
            <person name="Bruce D."/>
            <person name="Goodwin L."/>
            <person name="Pitluck S."/>
            <person name="Peters L."/>
            <person name="Mikhailova N."/>
            <person name="Teshima H."/>
            <person name="Kyrpides N."/>
            <person name="Mavromatis K."/>
            <person name="Ivanova N."/>
            <person name="Brettin T."/>
            <person name="Detter J.C."/>
            <person name="Han C."/>
            <person name="Larimer F."/>
            <person name="Land M."/>
            <person name="Hauser L."/>
            <person name="Markowitz V."/>
            <person name="Cheng J.-F."/>
            <person name="Hugenholtz P."/>
            <person name="Woyke T."/>
            <person name="Wu D."/>
            <person name="Spring S."/>
            <person name="Schroeder M."/>
            <person name="Brambilla E."/>
            <person name="Klenk H.-P."/>
            <person name="Eisen J.A."/>
        </authorList>
    </citation>
    <scope>NUCLEOTIDE SEQUENCE [LARGE SCALE GENOMIC DNA]</scope>
    <source>
        <strain evidence="2">DSM 15908 / JCM 11604 / IC-154</strain>
    </source>
</reference>
<dbReference type="STRING" id="1056495.Calag_0757"/>
<gene>
    <name evidence="1" type="ordered locus">Calag_0757</name>
</gene>
<proteinExistence type="predicted"/>
<dbReference type="CDD" id="cd24063">
    <property type="entry name" value="ASKHA_NBD_ROK_ApGLK-like"/>
    <property type="match status" value="1"/>
</dbReference>
<dbReference type="Proteomes" id="UP000010469">
    <property type="component" value="Chromosome"/>
</dbReference>
<dbReference type="PANTHER" id="PTHR18964:SF149">
    <property type="entry name" value="BIFUNCTIONAL UDP-N-ACETYLGLUCOSAMINE 2-EPIMERASE_N-ACETYLMANNOSAMINE KINASE"/>
    <property type="match status" value="1"/>
</dbReference>
<dbReference type="GO" id="GO:0008761">
    <property type="term" value="F:UDP-N-acetylglucosamine 2-epimerase activity"/>
    <property type="evidence" value="ECO:0007669"/>
    <property type="project" value="TreeGrafter"/>
</dbReference>
<keyword evidence="1" id="KW-0418">Kinase</keyword>
<dbReference type="InParanoid" id="L0A9F3"/>
<dbReference type="GeneID" id="14212017"/>
<dbReference type="PANTHER" id="PTHR18964">
    <property type="entry name" value="ROK (REPRESSOR, ORF, KINASE) FAMILY"/>
    <property type="match status" value="1"/>
</dbReference>
<keyword evidence="1" id="KW-0808">Transferase</keyword>
<dbReference type="EMBL" id="CP003378">
    <property type="protein sequence ID" value="AFZ70501.1"/>
    <property type="molecule type" value="Genomic_DNA"/>
</dbReference>
<dbReference type="RefSeq" id="WP_015232398.1">
    <property type="nucleotide sequence ID" value="NC_019791.1"/>
</dbReference>
<organism evidence="1 2">
    <name type="scientific">Caldisphaera lagunensis (strain DSM 15908 / JCM 11604 / ANMR 0165 / IC-154)</name>
    <dbReference type="NCBI Taxonomy" id="1056495"/>
    <lineage>
        <taxon>Archaea</taxon>
        <taxon>Thermoproteota</taxon>
        <taxon>Thermoprotei</taxon>
        <taxon>Acidilobales</taxon>
        <taxon>Caldisphaeraceae</taxon>
        <taxon>Caldisphaera</taxon>
    </lineage>
</organism>
<protein>
    <submittedName>
        <fullName evidence="1">Transcriptional regulator/sugar kinase</fullName>
    </submittedName>
</protein>
<dbReference type="InterPro" id="IPR043129">
    <property type="entry name" value="ATPase_NBD"/>
</dbReference>
<dbReference type="GO" id="GO:0009384">
    <property type="term" value="F:N-acylmannosamine kinase activity"/>
    <property type="evidence" value="ECO:0007669"/>
    <property type="project" value="TreeGrafter"/>
</dbReference>
<dbReference type="SUPFAM" id="SSF53067">
    <property type="entry name" value="Actin-like ATPase domain"/>
    <property type="match status" value="1"/>
</dbReference>
<evidence type="ECO:0000313" key="2">
    <source>
        <dbReference type="Proteomes" id="UP000010469"/>
    </source>
</evidence>
<dbReference type="KEGG" id="clg:Calag_0757"/>
<sequence>MKVIAIDIGATNLRVALFENNSKINEIKVKTPRDDPNSISKSIIKMINELSPNRDFQSIGIGTIGPLNLKKGIIELAPNLGLKNIPLRDPLVNEFHKDVYIANDAMAAVWAEKILGDAKNKNDLVYITMSSGIGVGAIIDGNLIVGRRGNSHEMGHSLVKFDSNLVCGCGKIGHWEAYAGGKNIPKVAKEFANEWKGKESEGYFLAKENNLTPEKLYDLARKNDEFSKSLVDFLNIIHAAGISNIIAAYDPEVIYIGGSIYLYNEDLIKPYLIKYIPMFSALGVPEIKMCTFGDDQVLYGAASIAINPPSQIKKFNL</sequence>
<dbReference type="eggNOG" id="arCOG04280">
    <property type="taxonomic scope" value="Archaea"/>
</dbReference>
<dbReference type="Pfam" id="PF00480">
    <property type="entry name" value="ROK"/>
    <property type="match status" value="1"/>
</dbReference>
<dbReference type="Gene3D" id="3.30.420.40">
    <property type="match status" value="2"/>
</dbReference>
<dbReference type="HOGENOM" id="CLU_036604_0_1_2"/>
<keyword evidence="2" id="KW-1185">Reference proteome</keyword>
<dbReference type="InterPro" id="IPR000600">
    <property type="entry name" value="ROK"/>
</dbReference>
<name>L0A9F3_CALLD</name>
<accession>L0A9F3</accession>
<dbReference type="OrthoDB" id="206224at2157"/>
<dbReference type="AlphaFoldDB" id="L0A9F3"/>
<evidence type="ECO:0000313" key="1">
    <source>
        <dbReference type="EMBL" id="AFZ70501.1"/>
    </source>
</evidence>